<reference evidence="12 13" key="1">
    <citation type="journal article" date="2022" name="Front. Microbiol.">
        <title>Male-killing mechanisms vary between Spiroplasma species.</title>
        <authorList>
            <person name="Arai H."/>
            <person name="Inoue M."/>
            <person name="Kageyama D."/>
        </authorList>
    </citation>
    <scope>NUCLEOTIDE SEQUENCE [LARGE SCALE GENOMIC DNA]</scope>
    <source>
        <strain evidence="13">sHm</strain>
    </source>
</reference>
<evidence type="ECO:0000259" key="11">
    <source>
        <dbReference type="Pfam" id="PF06415"/>
    </source>
</evidence>
<feature type="binding site" evidence="8">
    <location>
        <position position="403"/>
    </location>
    <ligand>
        <name>Mn(2+)</name>
        <dbReference type="ChEBI" id="CHEBI:29035"/>
        <label>1</label>
    </ligand>
</feature>
<dbReference type="Pfam" id="PF01676">
    <property type="entry name" value="Metalloenzyme"/>
    <property type="match status" value="1"/>
</dbReference>
<dbReference type="RefSeq" id="WP_281749140.1">
    <property type="nucleotide sequence ID" value="NZ_AP026933.1"/>
</dbReference>
<dbReference type="NCBIfam" id="TIGR01307">
    <property type="entry name" value="pgm_bpd_ind"/>
    <property type="match status" value="1"/>
</dbReference>
<feature type="binding site" evidence="8">
    <location>
        <position position="63"/>
    </location>
    <ligand>
        <name>Mn(2+)</name>
        <dbReference type="ChEBI" id="CHEBI:29035"/>
        <label>2</label>
    </ligand>
</feature>
<dbReference type="EMBL" id="AP026933">
    <property type="protein sequence ID" value="BDT02968.1"/>
    <property type="molecule type" value="Genomic_DNA"/>
</dbReference>
<dbReference type="Pfam" id="PF06415">
    <property type="entry name" value="iPGM_N"/>
    <property type="match status" value="1"/>
</dbReference>
<evidence type="ECO:0000256" key="3">
    <source>
        <dbReference type="ARBA" id="ARBA00008819"/>
    </source>
</evidence>
<comment type="catalytic activity">
    <reaction evidence="1 8">
        <text>(2R)-2-phosphoglycerate = (2R)-3-phosphoglycerate</text>
        <dbReference type="Rhea" id="RHEA:15901"/>
        <dbReference type="ChEBI" id="CHEBI:58272"/>
        <dbReference type="ChEBI" id="CHEBI:58289"/>
        <dbReference type="EC" id="5.4.2.12"/>
    </reaction>
</comment>
<dbReference type="Gene3D" id="3.40.1450.10">
    <property type="entry name" value="BPG-independent phosphoglycerate mutase, domain B"/>
    <property type="match status" value="1"/>
</dbReference>
<comment type="pathway">
    <text evidence="2 8">Carbohydrate degradation; glycolysis; pyruvate from D-glyceraldehyde 3-phosphate: step 3/5.</text>
</comment>
<feature type="binding site" evidence="8">
    <location>
        <position position="407"/>
    </location>
    <ligand>
        <name>Mn(2+)</name>
        <dbReference type="ChEBI" id="CHEBI:29035"/>
        <label>1</label>
    </ligand>
</feature>
<evidence type="ECO:0000256" key="1">
    <source>
        <dbReference type="ARBA" id="ARBA00000370"/>
    </source>
</evidence>
<dbReference type="HAMAP" id="MF_01038">
    <property type="entry name" value="GpmI"/>
    <property type="match status" value="1"/>
</dbReference>
<name>A0ABM8BT23_9MOLU</name>
<evidence type="ECO:0000259" key="10">
    <source>
        <dbReference type="Pfam" id="PF01676"/>
    </source>
</evidence>
<comment type="similarity">
    <text evidence="3 8">Belongs to the BPG-independent phosphoglycerate mutase family.</text>
</comment>
<evidence type="ECO:0000256" key="6">
    <source>
        <dbReference type="ARBA" id="ARBA00023211"/>
    </source>
</evidence>
<keyword evidence="13" id="KW-1185">Reference proteome</keyword>
<feature type="binding site" evidence="8">
    <location>
        <position position="336"/>
    </location>
    <ligand>
        <name>substrate</name>
    </ligand>
</feature>
<dbReference type="SUPFAM" id="SSF53649">
    <property type="entry name" value="Alkaline phosphatase-like"/>
    <property type="match status" value="1"/>
</dbReference>
<evidence type="ECO:0000256" key="7">
    <source>
        <dbReference type="ARBA" id="ARBA00023235"/>
    </source>
</evidence>
<evidence type="ECO:0000256" key="5">
    <source>
        <dbReference type="ARBA" id="ARBA00023152"/>
    </source>
</evidence>
<keyword evidence="7 8" id="KW-0413">Isomerase</keyword>
<feature type="binding site" evidence="8">
    <location>
        <position position="192"/>
    </location>
    <ligand>
        <name>substrate</name>
    </ligand>
</feature>
<dbReference type="EC" id="5.4.2.12" evidence="8 9"/>
<keyword evidence="4 8" id="KW-0479">Metal-binding</keyword>
<feature type="domain" description="Metalloenzyme" evidence="10">
    <location>
        <begin position="6"/>
        <end position="497"/>
    </location>
</feature>
<comment type="function">
    <text evidence="8">Catalyzes the interconversion of 2-phosphoglycerate and 3-phosphoglycerate.</text>
</comment>
<evidence type="ECO:0000256" key="8">
    <source>
        <dbReference type="HAMAP-Rule" id="MF_01038"/>
    </source>
</evidence>
<organism evidence="12 13">
    <name type="scientific">Spiroplasma ixodetis</name>
    <dbReference type="NCBI Taxonomy" id="2141"/>
    <lineage>
        <taxon>Bacteria</taxon>
        <taxon>Bacillati</taxon>
        <taxon>Mycoplasmatota</taxon>
        <taxon>Mollicutes</taxon>
        <taxon>Entomoplasmatales</taxon>
        <taxon>Spiroplasmataceae</taxon>
        <taxon>Spiroplasma</taxon>
    </lineage>
</organism>
<keyword evidence="5 8" id="KW-0324">Glycolysis</keyword>
<accession>A0ABM8BT23</accession>
<feature type="binding site" evidence="8">
    <location>
        <position position="186"/>
    </location>
    <ligand>
        <name>substrate</name>
    </ligand>
</feature>
<dbReference type="PANTHER" id="PTHR31637">
    <property type="entry name" value="2,3-BISPHOSPHOGLYCERATE-INDEPENDENT PHOSPHOGLYCERATE MUTASE"/>
    <property type="match status" value="1"/>
</dbReference>
<feature type="domain" description="BPG-independent PGAM N-terminal" evidence="11">
    <location>
        <begin position="83"/>
        <end position="298"/>
    </location>
</feature>
<gene>
    <name evidence="8 12" type="primary">gpmI</name>
    <name evidence="12" type="ORF">SHM_06140</name>
</gene>
<feature type="binding site" evidence="8">
    <location>
        <begin position="259"/>
        <end position="262"/>
    </location>
    <ligand>
        <name>substrate</name>
    </ligand>
</feature>
<dbReference type="PANTHER" id="PTHR31637:SF0">
    <property type="entry name" value="2,3-BISPHOSPHOGLYCERATE-INDEPENDENT PHOSPHOGLYCERATE MUTASE"/>
    <property type="match status" value="1"/>
</dbReference>
<dbReference type="Proteomes" id="UP001163387">
    <property type="component" value="Chromosome"/>
</dbReference>
<comment type="subunit">
    <text evidence="8">Monomer.</text>
</comment>
<feature type="binding site" evidence="8">
    <location>
        <position position="445"/>
    </location>
    <ligand>
        <name>Mn(2+)</name>
        <dbReference type="ChEBI" id="CHEBI:29035"/>
        <label>2</label>
    </ligand>
</feature>
<feature type="binding site" evidence="8">
    <location>
        <position position="462"/>
    </location>
    <ligand>
        <name>Mn(2+)</name>
        <dbReference type="ChEBI" id="CHEBI:29035"/>
        <label>1</label>
    </ligand>
</feature>
<dbReference type="InterPro" id="IPR011258">
    <property type="entry name" value="BPG-indep_PGM_N"/>
</dbReference>
<dbReference type="InterPro" id="IPR017850">
    <property type="entry name" value="Alkaline_phosphatase_core_sf"/>
</dbReference>
<proteinExistence type="inferred from homology"/>
<evidence type="ECO:0000256" key="9">
    <source>
        <dbReference type="NCBIfam" id="TIGR01307"/>
    </source>
</evidence>
<evidence type="ECO:0000313" key="12">
    <source>
        <dbReference type="EMBL" id="BDT02968.1"/>
    </source>
</evidence>
<dbReference type="CDD" id="cd16010">
    <property type="entry name" value="iPGM"/>
    <property type="match status" value="1"/>
</dbReference>
<sequence length="511" mass="56512">MKTKQPILLCILDGFGIAKSSATNAISCATKPNLDYLLKTYQHTEVSASGLAVGLPEGQMGNSEVGHLQIGAGRVIYQSLTLINKSINDKTFFKNETILSAIHHAKKNNSNVHIIGLLSDGGVHAHINHILALLEIAKQQNFKNVYVHAILDGRDTKADISKIYIEQLLKTMKQLGVGMLATISGRYYAMDRDKRWDRLKIAYDVIVNHEGASFIDPIAYVNAEYSAGRNDEFIMPAYNSEINNGNITNNDSIIFANFRSDRAIQLASALTNNKYDFNISMKIPTLKNTFFISMMEYAKSVKPQGVIFPPISMLDTLGEWLSKNQYHQLRIAETEKYAHVTYFFDGGVDVEYPLSTRILIPSPKVATYDLKPEMSAREITTRLKSEISKNIYDVMVLNFANPDMVGHTGVLNAAIDAIDVIDECLGKLYQAIKKVNGILMITADHGNAEIMIDKEGNPNKKHTSQPVPFIICKTGLKLKSGGCLANIAPTLLDVLGLVKPTVMTSESLIIK</sequence>
<dbReference type="Gene3D" id="3.40.720.10">
    <property type="entry name" value="Alkaline Phosphatase, subunit A"/>
    <property type="match status" value="1"/>
</dbReference>
<feature type="binding site" evidence="8">
    <location>
        <position position="13"/>
    </location>
    <ligand>
        <name>Mn(2+)</name>
        <dbReference type="ChEBI" id="CHEBI:29035"/>
        <label>2</label>
    </ligand>
</feature>
<feature type="binding site" evidence="8">
    <location>
        <position position="444"/>
    </location>
    <ligand>
        <name>Mn(2+)</name>
        <dbReference type="ChEBI" id="CHEBI:29035"/>
        <label>2</label>
    </ligand>
</feature>
<feature type="binding site" evidence="8">
    <location>
        <position position="124"/>
    </location>
    <ligand>
        <name>substrate</name>
    </ligand>
</feature>
<comment type="cofactor">
    <cofactor evidence="8">
        <name>Mn(2+)</name>
        <dbReference type="ChEBI" id="CHEBI:29035"/>
    </cofactor>
    <text evidence="8">Binds 2 manganese ions per subunit.</text>
</comment>
<dbReference type="InterPro" id="IPR006124">
    <property type="entry name" value="Metalloenzyme"/>
</dbReference>
<dbReference type="PIRSF" id="PIRSF001492">
    <property type="entry name" value="IPGAM"/>
    <property type="match status" value="1"/>
</dbReference>
<protein>
    <recommendedName>
        <fullName evidence="8 9">2,3-bisphosphoglycerate-independent phosphoglycerate mutase</fullName>
        <shortName evidence="8">BPG-independent PGAM</shortName>
        <shortName evidence="8">Phosphoglyceromutase</shortName>
        <shortName evidence="8">iPGM</shortName>
        <ecNumber evidence="8 9">5.4.2.12</ecNumber>
    </recommendedName>
</protein>
<dbReference type="InterPro" id="IPR005995">
    <property type="entry name" value="Pgm_bpd_ind"/>
</dbReference>
<feature type="active site" description="Phosphoserine intermediate" evidence="8">
    <location>
        <position position="63"/>
    </location>
</feature>
<evidence type="ECO:0000313" key="13">
    <source>
        <dbReference type="Proteomes" id="UP001163387"/>
    </source>
</evidence>
<evidence type="ECO:0000256" key="4">
    <source>
        <dbReference type="ARBA" id="ARBA00022723"/>
    </source>
</evidence>
<keyword evidence="6 8" id="KW-0464">Manganese</keyword>
<evidence type="ECO:0000256" key="2">
    <source>
        <dbReference type="ARBA" id="ARBA00004798"/>
    </source>
</evidence>
<dbReference type="SUPFAM" id="SSF64158">
    <property type="entry name" value="2,3-Bisphosphoglycerate-independent phosphoglycerate mutase, substrate-binding domain"/>
    <property type="match status" value="1"/>
</dbReference>
<dbReference type="InterPro" id="IPR036646">
    <property type="entry name" value="PGAM_B_sf"/>
</dbReference>
<feature type="binding site" evidence="8">
    <location>
        <begin position="154"/>
        <end position="155"/>
    </location>
    <ligand>
        <name>substrate</name>
    </ligand>
</feature>